<evidence type="ECO:0000313" key="1">
    <source>
        <dbReference type="EMBL" id="MCD2424477.1"/>
    </source>
</evidence>
<comment type="caution">
    <text evidence="1">The sequence shown here is derived from an EMBL/GenBank/DDBJ whole genome shotgun (WGS) entry which is preliminary data.</text>
</comment>
<dbReference type="RefSeq" id="WP_231006432.1">
    <property type="nucleotide sequence ID" value="NZ_JAJNEC010000005.1"/>
</dbReference>
<protein>
    <submittedName>
        <fullName evidence="1">DUF4838 domain-containing protein</fullName>
    </submittedName>
</protein>
<keyword evidence="2" id="KW-1185">Reference proteome</keyword>
<dbReference type="Proteomes" id="UP001199816">
    <property type="component" value="Unassembled WGS sequence"/>
</dbReference>
<dbReference type="EMBL" id="JAJNEC010000005">
    <property type="protein sequence ID" value="MCD2424477.1"/>
    <property type="molecule type" value="Genomic_DNA"/>
</dbReference>
<evidence type="ECO:0000313" key="2">
    <source>
        <dbReference type="Proteomes" id="UP001199816"/>
    </source>
</evidence>
<proteinExistence type="predicted"/>
<gene>
    <name evidence="1" type="ORF">LQ567_16980</name>
</gene>
<reference evidence="1 2" key="1">
    <citation type="submission" date="2021-11" db="EMBL/GenBank/DDBJ databases">
        <title>Genomic of Niabella pedocola.</title>
        <authorList>
            <person name="Wu T."/>
        </authorList>
    </citation>
    <scope>NUCLEOTIDE SEQUENCE [LARGE SCALE GENOMIC DNA]</scope>
    <source>
        <strain evidence="1 2">JCM 31011</strain>
    </source>
</reference>
<organism evidence="1 2">
    <name type="scientific">Niabella pedocola</name>
    <dbReference type="NCBI Taxonomy" id="1752077"/>
    <lineage>
        <taxon>Bacteria</taxon>
        <taxon>Pseudomonadati</taxon>
        <taxon>Bacteroidota</taxon>
        <taxon>Chitinophagia</taxon>
        <taxon>Chitinophagales</taxon>
        <taxon>Chitinophagaceae</taxon>
        <taxon>Niabella</taxon>
    </lineage>
</organism>
<dbReference type="InterPro" id="IPR032287">
    <property type="entry name" value="DUF4838"/>
</dbReference>
<name>A0ABS8PTR9_9BACT</name>
<accession>A0ABS8PTR9</accession>
<dbReference type="Pfam" id="PF16126">
    <property type="entry name" value="DUF4838"/>
    <property type="match status" value="1"/>
</dbReference>
<sequence length="796" mass="89919">MIVLTNDENTAMGNRIKKSLYGETIFFSGDSTMPGINDLIAVISTYTGKQAKVLPPDTTAGYGIHIIAQPLESKDGQQFDIAVSPQKATLWYNEYSGYNYSIQNAIYYFLELLGIEWMNSGADGLEMPDRIIIPSIEKKTITYAFPDRIEFGTGGNQAVIPDGNGLAAPIEFSLDGLSYAENWERFKRRVGFGHDFATAGHAGGSFYNQNAAICDAHPEWFLNDTGKRAGRIKIEIPEAVNTWVNWAASTYNAALTFNVIGSDPEDGRGGSDDPLPPNGFDGIINWTPSDKWFWLANKVAEQFDENNRHIKVSIQAYGDGPLNVAPPQFPLHKNVLVNLNAWAFQTRWPVRKDMFPAWAPYISDYASAYDYLNITQWSLGLPQMEGAIESIVSKIGVYRNNKVKGITFETTDSNLLAPVFYVLTKLLRDPSQNAEQLLVNYFVRYFGSAWKPMKRMYDRWLKKYYGLADVGMSLGDINEAVSLVAKNSKYWRRIMAYAAYQHFCLLYHKNADKSMCFPWMYKIHHLQMIQTPAFIGQRYFGSAPAANSITPATWAEIEAQFEADLADNPQMYEIVPFSLNPRSASFIQHVHSWFYRTGIAPSAFMNPSHSIVEFDVGLYDANGVINSQVQVISSDGLIILNDVVTRENADYFETNGNGHTFYYKRFQIVTQPGKSYTIKNPWSVKMITNELLWVYNYPNDFDNYAYPGKYIWVPQNASEIIVKNDPTNGHSYGVWDGSYIAQPELLSAGVDGFSIYRIPVPVSERGKCWRLWFGQGIHEILNLPNICALQPFSYPE</sequence>